<proteinExistence type="predicted"/>
<dbReference type="RefSeq" id="WP_022607423.1">
    <property type="nucleotide sequence ID" value="NZ_ASSJ01000054.1"/>
</dbReference>
<reference evidence="2 3" key="1">
    <citation type="submission" date="2013-05" db="EMBL/GenBank/DDBJ databases">
        <title>Draft genome sequence of Rubidibacter lacunae KORDI 51-2.</title>
        <authorList>
            <person name="Choi D.H."/>
            <person name="Noh J.H."/>
            <person name="Kwon K.-K."/>
            <person name="Lee J.-H."/>
            <person name="Ryu J.-Y."/>
        </authorList>
    </citation>
    <scope>NUCLEOTIDE SEQUENCE [LARGE SCALE GENOMIC DNA]</scope>
    <source>
        <strain evidence="2 3">KORDI 51-2</strain>
    </source>
</reference>
<feature type="compositionally biased region" description="Low complexity" evidence="1">
    <location>
        <begin position="380"/>
        <end position="392"/>
    </location>
</feature>
<feature type="region of interest" description="Disordered" evidence="1">
    <location>
        <begin position="380"/>
        <end position="408"/>
    </location>
</feature>
<dbReference type="AlphaFoldDB" id="U5D998"/>
<sequence>MSISTRPYSSRLLTFLHRRWQKTGDRAAVAARRLQVAATWSLQAVVYPVYALVQSVRWAHQQLQHPSDARGALPVAGDPTSRPTKPASDLIPTVAGAARTDIDVESSAHSIETAGSDDLDRAVRAVASCMDSRQIVFVDASNGMVAGLTTDQQHRLLERIARSLDAASTSSAPPATRPLAPAPAKVLPLPRWLHWVQQGAIARWLNWFGESRLAVSGPSDKPPLALQQLDGALAQLEAAAGLASASGEALAPSGNPEAVDPFTIRALLRAAIEYFFHDRGRSRQPLSTTNAESASEELTLDAAAIPTETVPDPWLSWDDLYATASNTTELTATADKTTGSKPASLRARPASAGALPAEPGALAAPVTTVVQVATTPTSAAVTTTAPKAAAPTRGNRSQASTSDRDAPATLDAHASSAGYEPHFLERVLSLLDRLLIRLEALWTWLWNRLK</sequence>
<organism evidence="2 3">
    <name type="scientific">Rubidibacter lacunae KORDI 51-2</name>
    <dbReference type="NCBI Taxonomy" id="582515"/>
    <lineage>
        <taxon>Bacteria</taxon>
        <taxon>Bacillati</taxon>
        <taxon>Cyanobacteriota</taxon>
        <taxon>Cyanophyceae</taxon>
        <taxon>Oscillatoriophycideae</taxon>
        <taxon>Chroococcales</taxon>
        <taxon>Aphanothecaceae</taxon>
        <taxon>Rubidibacter</taxon>
    </lineage>
</organism>
<dbReference type="PATRIC" id="fig|582515.4.peg.2568"/>
<dbReference type="STRING" id="582515.KR51_00022810"/>
<dbReference type="InParanoid" id="U5D998"/>
<name>U5D998_9CHRO</name>
<comment type="caution">
    <text evidence="2">The sequence shown here is derived from an EMBL/GenBank/DDBJ whole genome shotgun (WGS) entry which is preliminary data.</text>
</comment>
<feature type="region of interest" description="Disordered" evidence="1">
    <location>
        <begin position="331"/>
        <end position="353"/>
    </location>
</feature>
<dbReference type="eggNOG" id="ENOG502ZYZU">
    <property type="taxonomic scope" value="Bacteria"/>
</dbReference>
<evidence type="ECO:0000256" key="1">
    <source>
        <dbReference type="SAM" id="MobiDB-lite"/>
    </source>
</evidence>
<keyword evidence="3" id="KW-1185">Reference proteome</keyword>
<feature type="region of interest" description="Disordered" evidence="1">
    <location>
        <begin position="67"/>
        <end position="89"/>
    </location>
</feature>
<accession>U5D998</accession>
<evidence type="ECO:0000313" key="3">
    <source>
        <dbReference type="Proteomes" id="UP000016960"/>
    </source>
</evidence>
<dbReference type="EMBL" id="ASSJ01000054">
    <property type="protein sequence ID" value="ERN41153.1"/>
    <property type="molecule type" value="Genomic_DNA"/>
</dbReference>
<gene>
    <name evidence="2" type="ORF">KR51_00022810</name>
</gene>
<dbReference type="Proteomes" id="UP000016960">
    <property type="component" value="Unassembled WGS sequence"/>
</dbReference>
<evidence type="ECO:0000313" key="2">
    <source>
        <dbReference type="EMBL" id="ERN41153.1"/>
    </source>
</evidence>
<protein>
    <submittedName>
        <fullName evidence="2">Uncharacterized protein</fullName>
    </submittedName>
</protein>
<dbReference type="OrthoDB" id="502220at2"/>